<keyword evidence="1" id="KW-0328">Glycosyltransferase</keyword>
<comment type="similarity">
    <text evidence="3">Belongs to the glycosyltransferase 9 family.</text>
</comment>
<dbReference type="SUPFAM" id="SSF53756">
    <property type="entry name" value="UDP-Glycosyltransferase/glycogen phosphorylase"/>
    <property type="match status" value="1"/>
</dbReference>
<comment type="catalytic activity">
    <reaction evidence="5">
        <text>an L-alpha-D-Hep-(1-&gt;5)-[alpha-Kdo-(2-&gt;4)]-alpha-Kdo-(2-&gt;6)-lipid A + ADP-L-glycero-beta-D-manno-heptose = an L-alpha-D-Hep-(1-&gt;3)-L-alpha-D-Hep-(1-&gt;5)-[alpha-Kdo-(2-&gt;4)]-alpha-Kdo-(2-&gt;6)-lipid A + ADP + H(+)</text>
        <dbReference type="Rhea" id="RHEA:74071"/>
        <dbReference type="ChEBI" id="CHEBI:15378"/>
        <dbReference type="ChEBI" id="CHEBI:61506"/>
        <dbReference type="ChEBI" id="CHEBI:193068"/>
        <dbReference type="ChEBI" id="CHEBI:193069"/>
        <dbReference type="ChEBI" id="CHEBI:456216"/>
        <dbReference type="EC" id="2.4.99.24"/>
    </reaction>
</comment>
<dbReference type="Gene3D" id="3.40.50.2000">
    <property type="entry name" value="Glycogen Phosphorylase B"/>
    <property type="match status" value="2"/>
</dbReference>
<dbReference type="GO" id="GO:0009244">
    <property type="term" value="P:lipopolysaccharide core region biosynthetic process"/>
    <property type="evidence" value="ECO:0007669"/>
    <property type="project" value="TreeGrafter"/>
</dbReference>
<evidence type="ECO:0000256" key="4">
    <source>
        <dbReference type="ARBA" id="ARBA00044042"/>
    </source>
</evidence>
<comment type="caution">
    <text evidence="6">The sequence shown here is derived from an EMBL/GenBank/DDBJ whole genome shotgun (WGS) entry which is preliminary data.</text>
</comment>
<evidence type="ECO:0000256" key="1">
    <source>
        <dbReference type="ARBA" id="ARBA00022676"/>
    </source>
</evidence>
<evidence type="ECO:0000313" key="7">
    <source>
        <dbReference type="Proteomes" id="UP000230390"/>
    </source>
</evidence>
<evidence type="ECO:0000313" key="6">
    <source>
        <dbReference type="EMBL" id="PIL44420.1"/>
    </source>
</evidence>
<dbReference type="AlphaFoldDB" id="A0A2G8TEG4"/>
<dbReference type="EC" id="2.4.99.24" evidence="4"/>
<sequence length="338" mass="36710">MTRTLVISPNWIGDAVMAQPLLQRLKQQHPDRPIDVLAPPSVAPVWRAMIEVDSVLETPFRHRALQLKERWAYARRLRQRGYAAAYVLPNTLKYALIPWLAGIATRVGYKGEMRYGLLNVMHHDDKPARAMVPFYAALAQDPALPLAKVPRPRMQVGADKVAAVCAKTGIALERQLVVFAPGAEFGAAKRWPAAHFAQLAQAILSADPLAQVALLGSPKDREACDEVVAGSGGAGMFNLAGATKLDEAIALIARADAVVANDSGLLHIASALNRPVVALYGPTDPDHAPPFSDIARSMSLRLECSPCKQRECPLGHHNCMNKMGADLVWAELRPIIEV</sequence>
<dbReference type="RefSeq" id="WP_099788934.1">
    <property type="nucleotide sequence ID" value="NZ_JBHLYV010000022.1"/>
</dbReference>
<dbReference type="GO" id="GO:0005829">
    <property type="term" value="C:cytosol"/>
    <property type="evidence" value="ECO:0007669"/>
    <property type="project" value="TreeGrafter"/>
</dbReference>
<evidence type="ECO:0000256" key="3">
    <source>
        <dbReference type="ARBA" id="ARBA00043995"/>
    </source>
</evidence>
<accession>A0A2G8TEG4</accession>
<dbReference type="CDD" id="cd03789">
    <property type="entry name" value="GT9_LPS_heptosyltransferase"/>
    <property type="match status" value="1"/>
</dbReference>
<dbReference type="Pfam" id="PF01075">
    <property type="entry name" value="Glyco_transf_9"/>
    <property type="match status" value="1"/>
</dbReference>
<dbReference type="NCBIfam" id="TIGR02195">
    <property type="entry name" value="heptsyl_trn_II"/>
    <property type="match status" value="1"/>
</dbReference>
<dbReference type="Proteomes" id="UP000230390">
    <property type="component" value="Unassembled WGS sequence"/>
</dbReference>
<reference evidence="6 7" key="1">
    <citation type="submission" date="2017-10" db="EMBL/GenBank/DDBJ databases">
        <title>Massilia psychrophilum sp. nov., a novel purple-pigmented bacterium isolated from Tianshan glacier, Xinjiang Municipality, China.</title>
        <authorList>
            <person name="Wang H."/>
        </authorList>
    </citation>
    <scope>NUCLEOTIDE SEQUENCE [LARGE SCALE GENOMIC DNA]</scope>
    <source>
        <strain evidence="6 7">JCM 30074</strain>
    </source>
</reference>
<organism evidence="6 7">
    <name type="scientific">Massilia eurypsychrophila</name>
    <dbReference type="NCBI Taxonomy" id="1485217"/>
    <lineage>
        <taxon>Bacteria</taxon>
        <taxon>Pseudomonadati</taxon>
        <taxon>Pseudomonadota</taxon>
        <taxon>Betaproteobacteria</taxon>
        <taxon>Burkholderiales</taxon>
        <taxon>Oxalobacteraceae</taxon>
        <taxon>Telluria group</taxon>
        <taxon>Massilia</taxon>
    </lineage>
</organism>
<name>A0A2G8TEG4_9BURK</name>
<dbReference type="FunFam" id="3.40.50.2000:FF:000023">
    <property type="entry name" value="ADP-heptose--LPS heptosyltransferase II"/>
    <property type="match status" value="1"/>
</dbReference>
<gene>
    <name evidence="6" type="primary">waaF</name>
    <name evidence="6" type="ORF">CR105_13215</name>
</gene>
<dbReference type="InterPro" id="IPR011910">
    <property type="entry name" value="RfaF"/>
</dbReference>
<keyword evidence="7" id="KW-1185">Reference proteome</keyword>
<dbReference type="OrthoDB" id="9797795at2"/>
<proteinExistence type="inferred from homology"/>
<dbReference type="InterPro" id="IPR051199">
    <property type="entry name" value="LPS_LOS_Heptosyltrfase"/>
</dbReference>
<protein>
    <recommendedName>
        <fullName evidence="4">lipopolysaccharide heptosyltransferase II</fullName>
        <ecNumber evidence="4">2.4.99.24</ecNumber>
    </recommendedName>
</protein>
<dbReference type="PANTHER" id="PTHR30160">
    <property type="entry name" value="TETRAACYLDISACCHARIDE 4'-KINASE-RELATED"/>
    <property type="match status" value="1"/>
</dbReference>
<dbReference type="GO" id="GO:0008713">
    <property type="term" value="F:ADP-heptose-lipopolysaccharide heptosyltransferase activity"/>
    <property type="evidence" value="ECO:0007669"/>
    <property type="project" value="UniProtKB-EC"/>
</dbReference>
<evidence type="ECO:0000256" key="5">
    <source>
        <dbReference type="ARBA" id="ARBA00047503"/>
    </source>
</evidence>
<dbReference type="InterPro" id="IPR002201">
    <property type="entry name" value="Glyco_trans_9"/>
</dbReference>
<dbReference type="EMBL" id="PDOC01000007">
    <property type="protein sequence ID" value="PIL44420.1"/>
    <property type="molecule type" value="Genomic_DNA"/>
</dbReference>
<evidence type="ECO:0000256" key="2">
    <source>
        <dbReference type="ARBA" id="ARBA00022679"/>
    </source>
</evidence>
<dbReference type="PANTHER" id="PTHR30160:SF7">
    <property type="entry name" value="ADP-HEPTOSE--LPS HEPTOSYLTRANSFERASE 2"/>
    <property type="match status" value="1"/>
</dbReference>
<keyword evidence="2 6" id="KW-0808">Transferase</keyword>